<dbReference type="Gene3D" id="3.30.1370.100">
    <property type="entry name" value="MutL, C-terminal domain, regulatory subdomain"/>
    <property type="match status" value="1"/>
</dbReference>
<evidence type="ECO:0000256" key="2">
    <source>
        <dbReference type="ARBA" id="ARBA00021975"/>
    </source>
</evidence>
<evidence type="ECO:0000259" key="7">
    <source>
        <dbReference type="SMART" id="SM00853"/>
    </source>
</evidence>
<dbReference type="RefSeq" id="WP_047887587.1">
    <property type="nucleotide sequence ID" value="NZ_CP071325.1"/>
</dbReference>
<evidence type="ECO:0000256" key="1">
    <source>
        <dbReference type="ARBA" id="ARBA00006082"/>
    </source>
</evidence>
<evidence type="ECO:0000259" key="8">
    <source>
        <dbReference type="SMART" id="SM01340"/>
    </source>
</evidence>
<dbReference type="FunFam" id="3.30.230.10:FF:000013">
    <property type="entry name" value="DNA mismatch repair endonuclease MutL"/>
    <property type="match status" value="1"/>
</dbReference>
<evidence type="ECO:0000256" key="3">
    <source>
        <dbReference type="ARBA" id="ARBA00022763"/>
    </source>
</evidence>
<keyword evidence="10" id="KW-1185">Reference proteome</keyword>
<dbReference type="OrthoDB" id="9763467at2"/>
<comment type="caution">
    <text evidence="9">The sequence shown here is derived from an EMBL/GenBank/DDBJ whole genome shotgun (WGS) entry which is preliminary data.</text>
</comment>
<dbReference type="PANTHER" id="PTHR10073:SF12">
    <property type="entry name" value="DNA MISMATCH REPAIR PROTEIN MLH1"/>
    <property type="match status" value="1"/>
</dbReference>
<dbReference type="InterPro" id="IPR020568">
    <property type="entry name" value="Ribosomal_Su5_D2-typ_SF"/>
</dbReference>
<dbReference type="SMART" id="SM00853">
    <property type="entry name" value="MutL_C"/>
    <property type="match status" value="1"/>
</dbReference>
<dbReference type="InterPro" id="IPR036890">
    <property type="entry name" value="HATPase_C_sf"/>
</dbReference>
<dbReference type="GO" id="GO:0006298">
    <property type="term" value="P:mismatch repair"/>
    <property type="evidence" value="ECO:0007669"/>
    <property type="project" value="UniProtKB-UniRule"/>
</dbReference>
<dbReference type="GO" id="GO:0032300">
    <property type="term" value="C:mismatch repair complex"/>
    <property type="evidence" value="ECO:0007669"/>
    <property type="project" value="InterPro"/>
</dbReference>
<dbReference type="GO" id="GO:0140664">
    <property type="term" value="F:ATP-dependent DNA damage sensor activity"/>
    <property type="evidence" value="ECO:0007669"/>
    <property type="project" value="InterPro"/>
</dbReference>
<reference evidence="9 10" key="1">
    <citation type="submission" date="2015-05" db="EMBL/GenBank/DDBJ databases">
        <title>Photobacterium galathea sp. nov.</title>
        <authorList>
            <person name="Machado H."/>
            <person name="Gram L."/>
        </authorList>
    </citation>
    <scope>NUCLEOTIDE SEQUENCE [LARGE SCALE GENOMIC DNA]</scope>
    <source>
        <strain evidence="9 10">DSM 22954</strain>
    </source>
</reference>
<dbReference type="Pfam" id="PF13589">
    <property type="entry name" value="HATPase_c_3"/>
    <property type="match status" value="1"/>
</dbReference>
<keyword evidence="4 5" id="KW-0234">DNA repair</keyword>
<feature type="domain" description="MutL C-terminal dimerisation" evidence="7">
    <location>
        <begin position="551"/>
        <end position="691"/>
    </location>
</feature>
<evidence type="ECO:0000256" key="5">
    <source>
        <dbReference type="HAMAP-Rule" id="MF_00149"/>
    </source>
</evidence>
<protein>
    <recommendedName>
        <fullName evidence="2 5">DNA mismatch repair protein MutL</fullName>
    </recommendedName>
</protein>
<dbReference type="InterPro" id="IPR014721">
    <property type="entry name" value="Ribsml_uS5_D2-typ_fold_subgr"/>
</dbReference>
<dbReference type="AlphaFoldDB" id="A0A0J1GZ14"/>
<name>A0A0J1GZ14_9GAMM</name>
<dbReference type="SMART" id="SM01340">
    <property type="entry name" value="DNA_mis_repair"/>
    <property type="match status" value="1"/>
</dbReference>
<dbReference type="InterPro" id="IPR014790">
    <property type="entry name" value="MutL_C"/>
</dbReference>
<evidence type="ECO:0000313" key="9">
    <source>
        <dbReference type="EMBL" id="KLV04865.1"/>
    </source>
</evidence>
<dbReference type="PANTHER" id="PTHR10073">
    <property type="entry name" value="DNA MISMATCH REPAIR PROTEIN MLH, PMS, MUTL"/>
    <property type="match status" value="1"/>
</dbReference>
<dbReference type="PROSITE" id="PS00058">
    <property type="entry name" value="DNA_MISMATCH_REPAIR_1"/>
    <property type="match status" value="1"/>
</dbReference>
<dbReference type="InterPro" id="IPR037198">
    <property type="entry name" value="MutL_C_sf"/>
</dbReference>
<feature type="region of interest" description="Disordered" evidence="6">
    <location>
        <begin position="465"/>
        <end position="525"/>
    </location>
</feature>
<dbReference type="GO" id="GO:0030983">
    <property type="term" value="F:mismatched DNA binding"/>
    <property type="evidence" value="ECO:0007669"/>
    <property type="project" value="InterPro"/>
</dbReference>
<dbReference type="Proteomes" id="UP000035909">
    <property type="component" value="Unassembled WGS sequence"/>
</dbReference>
<dbReference type="Gene3D" id="3.30.230.10">
    <property type="match status" value="1"/>
</dbReference>
<dbReference type="InterPro" id="IPR038973">
    <property type="entry name" value="MutL/Mlh/Pms-like"/>
</dbReference>
<dbReference type="PATRIC" id="fig|320778.3.peg.4905"/>
<organism evidence="9 10">
    <name type="scientific">Photobacterium ganghwense</name>
    <dbReference type="NCBI Taxonomy" id="320778"/>
    <lineage>
        <taxon>Bacteria</taxon>
        <taxon>Pseudomonadati</taxon>
        <taxon>Pseudomonadota</taxon>
        <taxon>Gammaproteobacteria</taxon>
        <taxon>Vibrionales</taxon>
        <taxon>Vibrionaceae</taxon>
        <taxon>Photobacterium</taxon>
    </lineage>
</organism>
<dbReference type="CDD" id="cd16926">
    <property type="entry name" value="HATPase_MutL-MLH-PMS-like"/>
    <property type="match status" value="1"/>
</dbReference>
<proteinExistence type="inferred from homology"/>
<evidence type="ECO:0000313" key="10">
    <source>
        <dbReference type="Proteomes" id="UP000035909"/>
    </source>
</evidence>
<dbReference type="HAMAP" id="MF_00149">
    <property type="entry name" value="DNA_mis_repair"/>
    <property type="match status" value="1"/>
</dbReference>
<dbReference type="GO" id="GO:0016887">
    <property type="term" value="F:ATP hydrolysis activity"/>
    <property type="evidence" value="ECO:0007669"/>
    <property type="project" value="InterPro"/>
</dbReference>
<dbReference type="NCBIfam" id="TIGR00585">
    <property type="entry name" value="mutl"/>
    <property type="match status" value="1"/>
</dbReference>
<keyword evidence="3 5" id="KW-0227">DNA damage</keyword>
<dbReference type="STRING" id="320778.ABT57_22925"/>
<dbReference type="Pfam" id="PF08676">
    <property type="entry name" value="MutL_C"/>
    <property type="match status" value="1"/>
</dbReference>
<dbReference type="InterPro" id="IPR042121">
    <property type="entry name" value="MutL_C_regsub"/>
</dbReference>
<feature type="compositionally biased region" description="Low complexity" evidence="6">
    <location>
        <begin position="498"/>
        <end position="525"/>
    </location>
</feature>
<gene>
    <name evidence="5" type="primary">mutL</name>
    <name evidence="9" type="ORF">ABT57_22925</name>
</gene>
<dbReference type="EMBL" id="LDOU01000031">
    <property type="protein sequence ID" value="KLV04865.1"/>
    <property type="molecule type" value="Genomic_DNA"/>
</dbReference>
<dbReference type="Gene3D" id="3.30.1540.20">
    <property type="entry name" value="MutL, C-terminal domain, dimerisation subdomain"/>
    <property type="match status" value="1"/>
</dbReference>
<comment type="similarity">
    <text evidence="1 5">Belongs to the DNA mismatch repair MutL/HexB family.</text>
</comment>
<dbReference type="CDD" id="cd03482">
    <property type="entry name" value="MutL_Trans_MutL"/>
    <property type="match status" value="1"/>
</dbReference>
<dbReference type="Pfam" id="PF01119">
    <property type="entry name" value="DNA_mis_repair"/>
    <property type="match status" value="1"/>
</dbReference>
<feature type="region of interest" description="Disordered" evidence="6">
    <location>
        <begin position="344"/>
        <end position="453"/>
    </location>
</feature>
<evidence type="ECO:0000256" key="6">
    <source>
        <dbReference type="SAM" id="MobiDB-lite"/>
    </source>
</evidence>
<evidence type="ECO:0000256" key="4">
    <source>
        <dbReference type="ARBA" id="ARBA00023204"/>
    </source>
</evidence>
<dbReference type="InterPro" id="IPR042120">
    <property type="entry name" value="MutL_C_dimsub"/>
</dbReference>
<dbReference type="InterPro" id="IPR014762">
    <property type="entry name" value="DNA_mismatch_repair_CS"/>
</dbReference>
<comment type="function">
    <text evidence="5">This protein is involved in the repair of mismatches in DNA. It is required for dam-dependent methyl-directed DNA mismatch repair. May act as a 'molecular matchmaker', a protein that promotes the formation of a stable complex between two or more DNA-binding proteins in an ATP-dependent manner without itself being part of a final effector complex.</text>
</comment>
<accession>A0A0J1GZ14</accession>
<dbReference type="GO" id="GO:0005524">
    <property type="term" value="F:ATP binding"/>
    <property type="evidence" value="ECO:0007669"/>
    <property type="project" value="InterPro"/>
</dbReference>
<dbReference type="InterPro" id="IPR013507">
    <property type="entry name" value="DNA_mismatch_S5_2-like"/>
</dbReference>
<dbReference type="InterPro" id="IPR002099">
    <property type="entry name" value="MutL/Mlh/PMS"/>
</dbReference>
<feature type="domain" description="DNA mismatch repair protein S5" evidence="8">
    <location>
        <begin position="212"/>
        <end position="330"/>
    </location>
</feature>
<dbReference type="NCBIfam" id="NF000948">
    <property type="entry name" value="PRK00095.1-1"/>
    <property type="match status" value="1"/>
</dbReference>
<sequence length="734" mass="79460">MPIQILPARLANQIAAGEVVERPASVVKELVENSLDAGATRIDIDIDKGGSRTIRIRDNGCGIPKDELSLALSRHATSKIATLDDLEAILSLGFRGEALASISSVSRLTLTSRTVAQEEAWSAYAEGRDMEVQLKPAAHPVGTTLEVLDLFFNTPARRKFLRTEKTEFGHIDELLKRIALSRMDVSFNLRHNGKMIRQYRAATTQIQKERRLAAICGGPFLDHALAVELEHGGFKLTGWICTPQGARSQNDIQYCYVNGRMMKDKLINHAIRQAYETSLAPDQYAAYVLFIEVDPHQVDVNVHPAKHEVRFHQARLVHDFICQGLQSALIEGAGEAANFQVPAPRASAQATPSPAYPASQSASYQVEEPSVSLAAAARTPDYPNKAPTKDWMPSSGSGTGRASAPSSEDNGRGTGPREPSVPSREQMRPEAFTRPSGSPATSRSRGEDGPSPQEVAAYQRLLQTAESAERPASHYDSAASARPASERSTSADVRPVMSSPSGREPSSSVRPAASQPPSAVPAAAMPARVTASTALSQNAVDGSNGIGLGKALCMVAGKYLLLSRDEGVALLSLERAAHLRCKGQLRMAQSEGLKPQPLLIPHALPVEPSMLDCAEQHALLLKQLGIQLKAKGTQHIVILSVSQPLRQQNLQQLIPMLLGYLAAVADDPQAQGWDKLLDWMSRQLVLAPQAFSLSQAIQLVTELEQLWGADLEHYYSELLRPVDLAAAIEAFDYD</sequence>
<dbReference type="FunFam" id="3.30.565.10:FF:000003">
    <property type="entry name" value="DNA mismatch repair endonuclease MutL"/>
    <property type="match status" value="1"/>
</dbReference>
<dbReference type="InterPro" id="IPR020667">
    <property type="entry name" value="DNA_mismatch_repair_MutL"/>
</dbReference>
<dbReference type="SUPFAM" id="SSF54211">
    <property type="entry name" value="Ribosomal protein S5 domain 2-like"/>
    <property type="match status" value="1"/>
</dbReference>
<feature type="compositionally biased region" description="Low complexity" evidence="6">
    <location>
        <begin position="346"/>
        <end position="365"/>
    </location>
</feature>
<dbReference type="SUPFAM" id="SSF55874">
    <property type="entry name" value="ATPase domain of HSP90 chaperone/DNA topoisomerase II/histidine kinase"/>
    <property type="match status" value="1"/>
</dbReference>
<dbReference type="Gene3D" id="3.30.565.10">
    <property type="entry name" value="Histidine kinase-like ATPase, C-terminal domain"/>
    <property type="match status" value="1"/>
</dbReference>
<dbReference type="SUPFAM" id="SSF118116">
    <property type="entry name" value="DNA mismatch repair protein MutL"/>
    <property type="match status" value="1"/>
</dbReference>
<feature type="compositionally biased region" description="Low complexity" evidence="6">
    <location>
        <begin position="477"/>
        <end position="491"/>
    </location>
</feature>